<dbReference type="Proteomes" id="UP000692954">
    <property type="component" value="Unassembled WGS sequence"/>
</dbReference>
<dbReference type="EMBL" id="CAJJDN010000086">
    <property type="protein sequence ID" value="CAD8106467.1"/>
    <property type="molecule type" value="Genomic_DNA"/>
</dbReference>
<keyword evidence="2" id="KW-1185">Reference proteome</keyword>
<sequence>MIPKLGVTKFAFKISEISYIMIGVGIREIVKIAIMKIVVIQEEVFKRIYCIYNPGYCYSRDQKEIDNKYIGWGFSTNDIIIFEVDMKNKYVKQTKQSINKSIFQFYQGYEYRHNIRPIPVSTIQLNSKGKIEIINQSFSQENY</sequence>
<protein>
    <submittedName>
        <fullName evidence="1">Uncharacterized protein</fullName>
    </submittedName>
</protein>
<comment type="caution">
    <text evidence="1">The sequence shown here is derived from an EMBL/GenBank/DDBJ whole genome shotgun (WGS) entry which is preliminary data.</text>
</comment>
<name>A0A8S1PT50_9CILI</name>
<gene>
    <name evidence="1" type="ORF">PSON_ATCC_30995.1.T0860225</name>
</gene>
<evidence type="ECO:0000313" key="1">
    <source>
        <dbReference type="EMBL" id="CAD8106467.1"/>
    </source>
</evidence>
<dbReference type="AlphaFoldDB" id="A0A8S1PT50"/>
<organism evidence="1 2">
    <name type="scientific">Paramecium sonneborni</name>
    <dbReference type="NCBI Taxonomy" id="65129"/>
    <lineage>
        <taxon>Eukaryota</taxon>
        <taxon>Sar</taxon>
        <taxon>Alveolata</taxon>
        <taxon>Ciliophora</taxon>
        <taxon>Intramacronucleata</taxon>
        <taxon>Oligohymenophorea</taxon>
        <taxon>Peniculida</taxon>
        <taxon>Parameciidae</taxon>
        <taxon>Paramecium</taxon>
    </lineage>
</organism>
<accession>A0A8S1PT50</accession>
<reference evidence="1" key="1">
    <citation type="submission" date="2021-01" db="EMBL/GenBank/DDBJ databases">
        <authorList>
            <consortium name="Genoscope - CEA"/>
            <person name="William W."/>
        </authorList>
    </citation>
    <scope>NUCLEOTIDE SEQUENCE</scope>
</reference>
<evidence type="ECO:0000313" key="2">
    <source>
        <dbReference type="Proteomes" id="UP000692954"/>
    </source>
</evidence>
<proteinExistence type="predicted"/>